<gene>
    <name evidence="7" type="ORF">B0T11DRAFT_286271</name>
</gene>
<accession>A0A8K0TD65</accession>
<feature type="transmembrane region" description="Helical" evidence="6">
    <location>
        <begin position="410"/>
        <end position="433"/>
    </location>
</feature>
<keyword evidence="5 6" id="KW-0472">Membrane</keyword>
<dbReference type="GO" id="GO:0016020">
    <property type="term" value="C:membrane"/>
    <property type="evidence" value="ECO:0007669"/>
    <property type="project" value="UniProtKB-SubCell"/>
</dbReference>
<protein>
    <submittedName>
        <fullName evidence="7">Choline transport protein</fullName>
    </submittedName>
</protein>
<sequence length="551" mass="59711">MDTTAAGSAKAEGRTQGDIDAQDLAEFGHSQVLTRKFSLWSMLALAFCVLGTWAVFAQNMEAALSTGGPISIFWGLLLVLFCNVCIAISLGEMCSSMPTALGQAYWISRLWDTQTGRLVSYICAWTNTFGWWALTASQNAFMTELLLSMKIMFDPEWPGIGQGWTLFLVYLGITIFFNAFNLVACRSDKTLPYFNYVVMVGFVGLFIAISIAMLVAVGTKPELNFQPASFVFGAWINQTGWSDGVTWFVGLVQSAYGLTAFDAVIHMVEEIPQPRVNAPRAMYLAVIGGAISGFIFMVAALFSIQDLDTVLAAPSGFPFIQILDDSLGLVVGAVLVALFLLNGFGQGISVMTSSSRLTWGFARDGGLPFSSYFGHVDPTWKVPARALWLQCSIVCLIGVLYTFSSTVLEAVLAVSTIALTISYAIPIAVLLVVGREKLPPRAFNLGKFGPVANYISIIYCIITTIFFFFPGSPNPTGSDMNFAIVVFGIMLVVSAAFWFIGGRVSYLCTGDSLDRDHQARQAEMDSYDGVPVVQGYEQLAAKSSRAGVGKE</sequence>
<dbReference type="OrthoDB" id="2417308at2759"/>
<evidence type="ECO:0000256" key="6">
    <source>
        <dbReference type="SAM" id="Phobius"/>
    </source>
</evidence>
<evidence type="ECO:0000256" key="1">
    <source>
        <dbReference type="ARBA" id="ARBA00004141"/>
    </source>
</evidence>
<dbReference type="PANTHER" id="PTHR45649:SF22">
    <property type="entry name" value="TRANSPORTER, PUTATIVE (EUROFUNG)-RELATED"/>
    <property type="match status" value="1"/>
</dbReference>
<feature type="transmembrane region" description="Helical" evidence="6">
    <location>
        <begin position="445"/>
        <end position="469"/>
    </location>
</feature>
<keyword evidence="3 6" id="KW-0812">Transmembrane</keyword>
<evidence type="ECO:0000256" key="4">
    <source>
        <dbReference type="ARBA" id="ARBA00022989"/>
    </source>
</evidence>
<dbReference type="PANTHER" id="PTHR45649">
    <property type="entry name" value="AMINO-ACID PERMEASE BAT1"/>
    <property type="match status" value="1"/>
</dbReference>
<reference evidence="7" key="1">
    <citation type="journal article" date="2021" name="Nat. Commun.">
        <title>Genetic determinants of endophytism in the Arabidopsis root mycobiome.</title>
        <authorList>
            <person name="Mesny F."/>
            <person name="Miyauchi S."/>
            <person name="Thiergart T."/>
            <person name="Pickel B."/>
            <person name="Atanasova L."/>
            <person name="Karlsson M."/>
            <person name="Huettel B."/>
            <person name="Barry K.W."/>
            <person name="Haridas S."/>
            <person name="Chen C."/>
            <person name="Bauer D."/>
            <person name="Andreopoulos W."/>
            <person name="Pangilinan J."/>
            <person name="LaButti K."/>
            <person name="Riley R."/>
            <person name="Lipzen A."/>
            <person name="Clum A."/>
            <person name="Drula E."/>
            <person name="Henrissat B."/>
            <person name="Kohler A."/>
            <person name="Grigoriev I.V."/>
            <person name="Martin F.M."/>
            <person name="Hacquard S."/>
        </authorList>
    </citation>
    <scope>NUCLEOTIDE SEQUENCE</scope>
    <source>
        <strain evidence="7">MPI-CAGE-AT-0016</strain>
    </source>
</reference>
<evidence type="ECO:0000256" key="2">
    <source>
        <dbReference type="ARBA" id="ARBA00022448"/>
    </source>
</evidence>
<evidence type="ECO:0000256" key="5">
    <source>
        <dbReference type="ARBA" id="ARBA00023136"/>
    </source>
</evidence>
<feature type="transmembrane region" description="Helical" evidence="6">
    <location>
        <begin position="196"/>
        <end position="217"/>
    </location>
</feature>
<feature type="transmembrane region" description="Helical" evidence="6">
    <location>
        <begin position="161"/>
        <end position="184"/>
    </location>
</feature>
<dbReference type="InterPro" id="IPR002293">
    <property type="entry name" value="AA/rel_permease1"/>
</dbReference>
<dbReference type="Proteomes" id="UP000813385">
    <property type="component" value="Unassembled WGS sequence"/>
</dbReference>
<dbReference type="GO" id="GO:0022857">
    <property type="term" value="F:transmembrane transporter activity"/>
    <property type="evidence" value="ECO:0007669"/>
    <property type="project" value="InterPro"/>
</dbReference>
<feature type="transmembrane region" description="Helical" evidence="6">
    <location>
        <begin position="245"/>
        <end position="269"/>
    </location>
</feature>
<organism evidence="7 8">
    <name type="scientific">Plectosphaerella cucumerina</name>
    <dbReference type="NCBI Taxonomy" id="40658"/>
    <lineage>
        <taxon>Eukaryota</taxon>
        <taxon>Fungi</taxon>
        <taxon>Dikarya</taxon>
        <taxon>Ascomycota</taxon>
        <taxon>Pezizomycotina</taxon>
        <taxon>Sordariomycetes</taxon>
        <taxon>Hypocreomycetidae</taxon>
        <taxon>Glomerellales</taxon>
        <taxon>Plectosphaerellaceae</taxon>
        <taxon>Plectosphaerella</taxon>
    </lineage>
</organism>
<dbReference type="AlphaFoldDB" id="A0A8K0TD65"/>
<dbReference type="Gene3D" id="1.20.1740.10">
    <property type="entry name" value="Amino acid/polyamine transporter I"/>
    <property type="match status" value="1"/>
</dbReference>
<keyword evidence="4 6" id="KW-1133">Transmembrane helix</keyword>
<dbReference type="EMBL" id="JAGPXD010000004">
    <property type="protein sequence ID" value="KAH7359414.1"/>
    <property type="molecule type" value="Genomic_DNA"/>
</dbReference>
<evidence type="ECO:0000313" key="7">
    <source>
        <dbReference type="EMBL" id="KAH7359414.1"/>
    </source>
</evidence>
<feature type="transmembrane region" description="Helical" evidence="6">
    <location>
        <begin position="118"/>
        <end position="141"/>
    </location>
</feature>
<proteinExistence type="predicted"/>
<keyword evidence="8" id="KW-1185">Reference proteome</keyword>
<dbReference type="Pfam" id="PF13520">
    <property type="entry name" value="AA_permease_2"/>
    <property type="match status" value="1"/>
</dbReference>
<evidence type="ECO:0000256" key="3">
    <source>
        <dbReference type="ARBA" id="ARBA00022692"/>
    </source>
</evidence>
<feature type="transmembrane region" description="Helical" evidence="6">
    <location>
        <begin position="481"/>
        <end position="500"/>
    </location>
</feature>
<keyword evidence="2" id="KW-0813">Transport</keyword>
<feature type="transmembrane region" description="Helical" evidence="6">
    <location>
        <begin position="281"/>
        <end position="304"/>
    </location>
</feature>
<feature type="transmembrane region" description="Helical" evidence="6">
    <location>
        <begin position="386"/>
        <end position="404"/>
    </location>
</feature>
<feature type="transmembrane region" description="Helical" evidence="6">
    <location>
        <begin position="68"/>
        <end position="90"/>
    </location>
</feature>
<comment type="subcellular location">
    <subcellularLocation>
        <location evidence="1">Membrane</location>
        <topology evidence="1">Multi-pass membrane protein</topology>
    </subcellularLocation>
</comment>
<evidence type="ECO:0000313" key="8">
    <source>
        <dbReference type="Proteomes" id="UP000813385"/>
    </source>
</evidence>
<feature type="transmembrane region" description="Helical" evidence="6">
    <location>
        <begin position="37"/>
        <end position="56"/>
    </location>
</feature>
<dbReference type="PIRSF" id="PIRSF006060">
    <property type="entry name" value="AA_transporter"/>
    <property type="match status" value="1"/>
</dbReference>
<comment type="caution">
    <text evidence="7">The sequence shown here is derived from an EMBL/GenBank/DDBJ whole genome shotgun (WGS) entry which is preliminary data.</text>
</comment>
<name>A0A8K0TD65_9PEZI</name>
<feature type="transmembrane region" description="Helical" evidence="6">
    <location>
        <begin position="316"/>
        <end position="341"/>
    </location>
</feature>